<proteinExistence type="predicted"/>
<keyword evidence="1" id="KW-0472">Membrane</keyword>
<dbReference type="Proteomes" id="UP000012137">
    <property type="component" value="Unassembled WGS sequence"/>
</dbReference>
<accession>M6KXF1</accession>
<organism evidence="2 3">
    <name type="scientific">Leptospira interrogans serovar Pyrogenes str. L0374</name>
    <dbReference type="NCBI Taxonomy" id="1049928"/>
    <lineage>
        <taxon>Bacteria</taxon>
        <taxon>Pseudomonadati</taxon>
        <taxon>Spirochaetota</taxon>
        <taxon>Spirochaetia</taxon>
        <taxon>Leptospirales</taxon>
        <taxon>Leptospiraceae</taxon>
        <taxon>Leptospira</taxon>
    </lineage>
</organism>
<dbReference type="EMBL" id="AHMZ02000028">
    <property type="protein sequence ID" value="EMN32472.1"/>
    <property type="molecule type" value="Genomic_DNA"/>
</dbReference>
<gene>
    <name evidence="2" type="ORF">LEP1GSC083_2857</name>
</gene>
<dbReference type="AlphaFoldDB" id="M6KXF1"/>
<sequence length="51" mass="6228">MIKKFHNRDSQNCFDFPFQYNGNRWRINFSTTLILFVLNNACIIFSFYKLT</sequence>
<keyword evidence="1" id="KW-0812">Transmembrane</keyword>
<reference evidence="2 3" key="1">
    <citation type="submission" date="2013-01" db="EMBL/GenBank/DDBJ databases">
        <authorList>
            <person name="Harkins D.M."/>
            <person name="Durkin A.S."/>
            <person name="Brinkac L.M."/>
            <person name="Haft D.H."/>
            <person name="Selengut J.D."/>
            <person name="Sanka R."/>
            <person name="DePew J."/>
            <person name="Purushe J."/>
            <person name="Peacock S.J."/>
            <person name="Thaipadungpanit J."/>
            <person name="Wuthiekanun V.W."/>
            <person name="Day N.P."/>
            <person name="Vinetz J.M."/>
            <person name="Sutton G.G."/>
            <person name="Nierman W.C."/>
            <person name="Fouts D.E."/>
        </authorList>
    </citation>
    <scope>NUCLEOTIDE SEQUENCE [LARGE SCALE GENOMIC DNA]</scope>
    <source>
        <strain evidence="2 3">L0374</strain>
    </source>
</reference>
<evidence type="ECO:0000256" key="1">
    <source>
        <dbReference type="SAM" id="Phobius"/>
    </source>
</evidence>
<comment type="caution">
    <text evidence="2">The sequence shown here is derived from an EMBL/GenBank/DDBJ whole genome shotgun (WGS) entry which is preliminary data.</text>
</comment>
<evidence type="ECO:0000313" key="2">
    <source>
        <dbReference type="EMBL" id="EMN32472.1"/>
    </source>
</evidence>
<keyword evidence="1" id="KW-1133">Transmembrane helix</keyword>
<protein>
    <submittedName>
        <fullName evidence="2">Uncharacterized protein</fullName>
    </submittedName>
</protein>
<evidence type="ECO:0000313" key="3">
    <source>
        <dbReference type="Proteomes" id="UP000012137"/>
    </source>
</evidence>
<name>M6KXF1_LEPIR</name>
<feature type="transmembrane region" description="Helical" evidence="1">
    <location>
        <begin position="27"/>
        <end position="48"/>
    </location>
</feature>